<evidence type="ECO:0000256" key="2">
    <source>
        <dbReference type="ARBA" id="ARBA00004323"/>
    </source>
</evidence>
<dbReference type="SUPFAM" id="SSF50370">
    <property type="entry name" value="Ricin B-like lectins"/>
    <property type="match status" value="1"/>
</dbReference>
<keyword evidence="14" id="KW-1185">Reference proteome</keyword>
<dbReference type="OrthoDB" id="6119243at2759"/>
<dbReference type="InterPro" id="IPR029044">
    <property type="entry name" value="Nucleotide-diphossugar_trans"/>
</dbReference>
<keyword evidence="10 11" id="KW-0464">Manganese</keyword>
<dbReference type="GO" id="GO:0030246">
    <property type="term" value="F:carbohydrate binding"/>
    <property type="evidence" value="ECO:0007669"/>
    <property type="project" value="UniProtKB-KW"/>
</dbReference>
<dbReference type="Gene3D" id="2.80.10.50">
    <property type="match status" value="1"/>
</dbReference>
<evidence type="ECO:0000259" key="12">
    <source>
        <dbReference type="Pfam" id="PF00535"/>
    </source>
</evidence>
<dbReference type="InterPro" id="IPR001173">
    <property type="entry name" value="Glyco_trans_2-like"/>
</dbReference>
<dbReference type="Pfam" id="PF00652">
    <property type="entry name" value="Ricin_B_lectin"/>
    <property type="match status" value="1"/>
</dbReference>
<keyword evidence="7 11" id="KW-0430">Lectin</keyword>
<dbReference type="EC" id="2.4.1.-" evidence="11"/>
<dbReference type="PANTHER" id="PTHR11675">
    <property type="entry name" value="N-ACETYLGALACTOSAMINYLTRANSFERASE"/>
    <property type="match status" value="1"/>
</dbReference>
<proteinExistence type="inferred from homology"/>
<dbReference type="InterPro" id="IPR000772">
    <property type="entry name" value="Ricin_B_lectin"/>
</dbReference>
<keyword evidence="6" id="KW-0479">Metal-binding</keyword>
<dbReference type="GO" id="GO:0000139">
    <property type="term" value="C:Golgi membrane"/>
    <property type="evidence" value="ECO:0007669"/>
    <property type="project" value="UniProtKB-SubCell"/>
</dbReference>
<comment type="cofactor">
    <cofactor evidence="1 11">
        <name>Mn(2+)</name>
        <dbReference type="ChEBI" id="CHEBI:29035"/>
    </cofactor>
</comment>
<reference evidence="15" key="1">
    <citation type="submission" date="2025-08" db="UniProtKB">
        <authorList>
            <consortium name="RefSeq"/>
        </authorList>
    </citation>
    <scope>IDENTIFICATION</scope>
    <source>
        <tissue evidence="15">Entire body</tissue>
    </source>
</reference>
<gene>
    <name evidence="15" type="primary">LOC108745201</name>
</gene>
<dbReference type="InterPro" id="IPR035992">
    <property type="entry name" value="Ricin_B-like_lectins"/>
</dbReference>
<evidence type="ECO:0000256" key="5">
    <source>
        <dbReference type="ARBA" id="ARBA00022679"/>
    </source>
</evidence>
<dbReference type="STRING" id="224129.A0A1W4XVL2"/>
<feature type="domain" description="Ricin B lectin" evidence="13">
    <location>
        <begin position="410"/>
        <end position="523"/>
    </location>
</feature>
<evidence type="ECO:0000256" key="6">
    <source>
        <dbReference type="ARBA" id="ARBA00022723"/>
    </source>
</evidence>
<organism evidence="14 15">
    <name type="scientific">Agrilus planipennis</name>
    <name type="common">Emerald ash borer</name>
    <name type="synonym">Agrilus marcopoli</name>
    <dbReference type="NCBI Taxonomy" id="224129"/>
    <lineage>
        <taxon>Eukaryota</taxon>
        <taxon>Metazoa</taxon>
        <taxon>Ecdysozoa</taxon>
        <taxon>Arthropoda</taxon>
        <taxon>Hexapoda</taxon>
        <taxon>Insecta</taxon>
        <taxon>Pterygota</taxon>
        <taxon>Neoptera</taxon>
        <taxon>Endopterygota</taxon>
        <taxon>Coleoptera</taxon>
        <taxon>Polyphaga</taxon>
        <taxon>Elateriformia</taxon>
        <taxon>Buprestoidea</taxon>
        <taxon>Buprestidae</taxon>
        <taxon>Agrilinae</taxon>
        <taxon>Agrilus</taxon>
    </lineage>
</organism>
<evidence type="ECO:0000313" key="14">
    <source>
        <dbReference type="Proteomes" id="UP000192223"/>
    </source>
</evidence>
<dbReference type="GO" id="GO:0006493">
    <property type="term" value="P:protein O-linked glycosylation"/>
    <property type="evidence" value="ECO:0007669"/>
    <property type="project" value="TreeGrafter"/>
</dbReference>
<dbReference type="GeneID" id="108745201"/>
<dbReference type="Pfam" id="PF00535">
    <property type="entry name" value="Glycos_transf_2"/>
    <property type="match status" value="1"/>
</dbReference>
<comment type="pathway">
    <text evidence="3 11">Protein modification; protein glycosylation.</text>
</comment>
<dbReference type="AlphaFoldDB" id="A0A1W4XVL2"/>
<keyword evidence="9 11" id="KW-1015">Disulfide bond</keyword>
<keyword evidence="5 11" id="KW-0808">Transferase</keyword>
<dbReference type="GO" id="GO:0004653">
    <property type="term" value="F:polypeptide N-acetylgalactosaminyltransferase activity"/>
    <property type="evidence" value="ECO:0007669"/>
    <property type="project" value="TreeGrafter"/>
</dbReference>
<evidence type="ECO:0000256" key="8">
    <source>
        <dbReference type="ARBA" id="ARBA00023034"/>
    </source>
</evidence>
<dbReference type="GO" id="GO:0046872">
    <property type="term" value="F:metal ion binding"/>
    <property type="evidence" value="ECO:0007669"/>
    <property type="project" value="UniProtKB-KW"/>
</dbReference>
<feature type="domain" description="Glycosyltransferase 2-like" evidence="12">
    <location>
        <begin position="107"/>
        <end position="284"/>
    </location>
</feature>
<evidence type="ECO:0000259" key="13">
    <source>
        <dbReference type="Pfam" id="PF00652"/>
    </source>
</evidence>
<comment type="subcellular location">
    <subcellularLocation>
        <location evidence="2 11">Golgi apparatus membrane</location>
        <topology evidence="2 11">Single-pass type II membrane protein</topology>
    </subcellularLocation>
</comment>
<dbReference type="PANTHER" id="PTHR11675:SF68">
    <property type="entry name" value="N-ACETYLGALACTOSAMINYLTRANSFERASE 7"/>
    <property type="match status" value="1"/>
</dbReference>
<keyword evidence="8 11" id="KW-0333">Golgi apparatus</keyword>
<dbReference type="KEGG" id="apln:108745201"/>
<dbReference type="PROSITE" id="PS50231">
    <property type="entry name" value="RICIN_B_LECTIN"/>
    <property type="match status" value="1"/>
</dbReference>
<evidence type="ECO:0000256" key="7">
    <source>
        <dbReference type="ARBA" id="ARBA00022734"/>
    </source>
</evidence>
<sequence length="535" mass="61553">MRFSVTVLSIFALCLWAGVSLLWFLSYENSFLRLLSTRLFGANGQMGAPVLLNLDSLSKKVQQEITDSFDKYGYNSYVSDLIGFHRSLPNPCPSSCKENEKSLPKTSVIVTFHDESLSVLMRTINSLLNNTSQELLEEIILVDDASAEVRIEKHLDDYLVKTKNIKIIRSKERNGLSRSRMIGLKYASAEVVTFADSNCEFPAGWLEPLLKEIKTNENVIVSPVLDIIDPYTFEYKITKHVFVGGFNWNLKFKWLAIPPRRDETAPVTTPVLPGGVFSISRSFLLKIGGFDEGLSYIGGEIFDISFRGWMCGATIKIVPCSHVGYLFPTKISQKLLPKEEDLLKNLQRIAKAWMDDYVGLFYERTGARHIKPPDVSKETEIRRKLSCNSFEWYLENVYRDFHVPKDTVFAGRLRNFDFAVCLGSQIDAYKHFHPVNIDENCERIEENYWLFTNDGKIRQDDFCLERNDDEVHLKLCDDGKFQLWTYNETTREIRLQGDNDICLGVFLNTETNTRNIGIQNCNNRYFGKAWTFEMF</sequence>
<evidence type="ECO:0000256" key="1">
    <source>
        <dbReference type="ARBA" id="ARBA00001936"/>
    </source>
</evidence>
<keyword evidence="4 11" id="KW-0328">Glycosyltransferase</keyword>
<dbReference type="RefSeq" id="XP_018336827.2">
    <property type="nucleotide sequence ID" value="XM_018481325.2"/>
</dbReference>
<evidence type="ECO:0000256" key="9">
    <source>
        <dbReference type="ARBA" id="ARBA00023157"/>
    </source>
</evidence>
<comment type="similarity">
    <text evidence="11">Belongs to the glycosyltransferase 2 family. GalNAc-T subfamily.</text>
</comment>
<dbReference type="UniPathway" id="UPA00378"/>
<dbReference type="InParanoid" id="A0A1W4XVL2"/>
<evidence type="ECO:0000256" key="4">
    <source>
        <dbReference type="ARBA" id="ARBA00022676"/>
    </source>
</evidence>
<evidence type="ECO:0000256" key="11">
    <source>
        <dbReference type="RuleBase" id="RU361242"/>
    </source>
</evidence>
<dbReference type="Gene3D" id="3.90.550.10">
    <property type="entry name" value="Spore Coat Polysaccharide Biosynthesis Protein SpsA, Chain A"/>
    <property type="match status" value="1"/>
</dbReference>
<evidence type="ECO:0000256" key="10">
    <source>
        <dbReference type="ARBA" id="ARBA00023211"/>
    </source>
</evidence>
<dbReference type="SUPFAM" id="SSF53448">
    <property type="entry name" value="Nucleotide-diphospho-sugar transferases"/>
    <property type="match status" value="1"/>
</dbReference>
<accession>A0A1W4XVL2</accession>
<name>A0A1W4XVL2_AGRPL</name>
<evidence type="ECO:0000256" key="3">
    <source>
        <dbReference type="ARBA" id="ARBA00004922"/>
    </source>
</evidence>
<evidence type="ECO:0000313" key="15">
    <source>
        <dbReference type="RefSeq" id="XP_018336827.2"/>
    </source>
</evidence>
<dbReference type="Proteomes" id="UP000192223">
    <property type="component" value="Unplaced"/>
</dbReference>
<protein>
    <recommendedName>
        <fullName evidence="11">Polypeptide N-acetylgalactosaminyltransferase</fullName>
        <ecNumber evidence="11">2.4.1.-</ecNumber>
    </recommendedName>
    <alternativeName>
        <fullName evidence="11">Protein-UDP acetylgalactosaminyltransferase</fullName>
    </alternativeName>
</protein>